<name>A0AAE2PVX8_PSEFL</name>
<dbReference type="AlphaFoldDB" id="A0AAE2PVX8"/>
<organism evidence="1 2">
    <name type="scientific">Pseudomonas fluorescens</name>
    <dbReference type="NCBI Taxonomy" id="294"/>
    <lineage>
        <taxon>Bacteria</taxon>
        <taxon>Pseudomonadati</taxon>
        <taxon>Pseudomonadota</taxon>
        <taxon>Gammaproteobacteria</taxon>
        <taxon>Pseudomonadales</taxon>
        <taxon>Pseudomonadaceae</taxon>
        <taxon>Pseudomonas</taxon>
    </lineage>
</organism>
<dbReference type="RefSeq" id="WP_156408336.1">
    <property type="nucleotide sequence ID" value="NZ_JACYNJ010000003.1"/>
</dbReference>
<protein>
    <submittedName>
        <fullName evidence="1">Uncharacterized protein</fullName>
    </submittedName>
</protein>
<reference evidence="1" key="1">
    <citation type="journal article" date="2020" name="FEMS Microbiol. Ecol.">
        <title>Temporal dynamics of bacterial communities during seed development and maturation.</title>
        <authorList>
            <person name="Chesneau G."/>
            <person name="Torres-Cortes G."/>
            <person name="Briand M."/>
            <person name="Darrasse A."/>
            <person name="Preveaux A."/>
            <person name="Marais C."/>
            <person name="Jacques M.A."/>
            <person name="Shade A."/>
            <person name="Barret M."/>
        </authorList>
    </citation>
    <scope>NUCLEOTIDE SEQUENCE</scope>
    <source>
        <strain evidence="1">CFBP13533</strain>
    </source>
</reference>
<dbReference type="EMBL" id="JACYNJ010000003">
    <property type="protein sequence ID" value="MBD8269313.1"/>
    <property type="molecule type" value="Genomic_DNA"/>
</dbReference>
<evidence type="ECO:0000313" key="2">
    <source>
        <dbReference type="Proteomes" id="UP000610293"/>
    </source>
</evidence>
<accession>A0AAE2PVX8</accession>
<gene>
    <name evidence="1" type="ORF">IFU03_06030</name>
</gene>
<dbReference type="Proteomes" id="UP000610293">
    <property type="component" value="Unassembled WGS sequence"/>
</dbReference>
<evidence type="ECO:0000313" key="1">
    <source>
        <dbReference type="EMBL" id="MBD8269313.1"/>
    </source>
</evidence>
<proteinExistence type="predicted"/>
<comment type="caution">
    <text evidence="1">The sequence shown here is derived from an EMBL/GenBank/DDBJ whole genome shotgun (WGS) entry which is preliminary data.</text>
</comment>
<sequence>MESPENAVTVETLCDYIEALDGDQRVFRKVNNNALLVPVEAPPLPNNT</sequence>